<feature type="region of interest" description="Disordered" evidence="1">
    <location>
        <begin position="124"/>
        <end position="168"/>
    </location>
</feature>
<feature type="region of interest" description="Disordered" evidence="1">
    <location>
        <begin position="27"/>
        <end position="50"/>
    </location>
</feature>
<evidence type="ECO:0000313" key="2">
    <source>
        <dbReference type="EMBL" id="KAF3970444.1"/>
    </source>
</evidence>
<feature type="compositionally biased region" description="Basic and acidic residues" evidence="1">
    <location>
        <begin position="154"/>
        <end position="163"/>
    </location>
</feature>
<sequence>MKPTKFPSPTSVDCSMVTLSNIMMTKRHPSSTCFSPPESADSESLVKKKPKLSCPSEIQSDLKEGIEIVEVEVEVEAKGKDSDGLEALVSKEADEKREGAEKKPVFDFDLNMKPVELGHGIVIDSDGDDHWYSETDPAKEEKGTSLRGERKRYTREEKEKEKVVDDDDDDGRCWLRLGLGSLSSLTNKRMRYTKEEKGKGKVDDDDDDDDRNVWLSLGMGLVSLDAALTSGSIDLNGSNSDGES</sequence>
<dbReference type="AlphaFoldDB" id="A0A8J4RQ29"/>
<organism evidence="2 3">
    <name type="scientific">Castanea mollissima</name>
    <name type="common">Chinese chestnut</name>
    <dbReference type="NCBI Taxonomy" id="60419"/>
    <lineage>
        <taxon>Eukaryota</taxon>
        <taxon>Viridiplantae</taxon>
        <taxon>Streptophyta</taxon>
        <taxon>Embryophyta</taxon>
        <taxon>Tracheophyta</taxon>
        <taxon>Spermatophyta</taxon>
        <taxon>Magnoliopsida</taxon>
        <taxon>eudicotyledons</taxon>
        <taxon>Gunneridae</taxon>
        <taxon>Pentapetalae</taxon>
        <taxon>rosids</taxon>
        <taxon>fabids</taxon>
        <taxon>Fagales</taxon>
        <taxon>Fagaceae</taxon>
        <taxon>Castanea</taxon>
    </lineage>
</organism>
<protein>
    <submittedName>
        <fullName evidence="2">Uncharacterized protein</fullName>
    </submittedName>
</protein>
<dbReference type="OrthoDB" id="10431881at2759"/>
<reference evidence="2" key="1">
    <citation type="submission" date="2020-03" db="EMBL/GenBank/DDBJ databases">
        <title>Castanea mollissima Vanexum genome sequencing.</title>
        <authorList>
            <person name="Staton M."/>
        </authorList>
    </citation>
    <scope>NUCLEOTIDE SEQUENCE</scope>
    <source>
        <tissue evidence="2">Leaf</tissue>
    </source>
</reference>
<dbReference type="EMBL" id="JRKL02000532">
    <property type="protein sequence ID" value="KAF3970444.1"/>
    <property type="molecule type" value="Genomic_DNA"/>
</dbReference>
<dbReference type="Proteomes" id="UP000737018">
    <property type="component" value="Unassembled WGS sequence"/>
</dbReference>
<proteinExistence type="predicted"/>
<name>A0A8J4RQ29_9ROSI</name>
<accession>A0A8J4RQ29</accession>
<comment type="caution">
    <text evidence="2">The sequence shown here is derived from an EMBL/GenBank/DDBJ whole genome shotgun (WGS) entry which is preliminary data.</text>
</comment>
<keyword evidence="3" id="KW-1185">Reference proteome</keyword>
<feature type="compositionally biased region" description="Basic and acidic residues" evidence="1">
    <location>
        <begin position="128"/>
        <end position="148"/>
    </location>
</feature>
<evidence type="ECO:0000313" key="3">
    <source>
        <dbReference type="Proteomes" id="UP000737018"/>
    </source>
</evidence>
<gene>
    <name evidence="2" type="ORF">CMV_005865</name>
</gene>
<evidence type="ECO:0000256" key="1">
    <source>
        <dbReference type="SAM" id="MobiDB-lite"/>
    </source>
</evidence>